<evidence type="ECO:0000313" key="2">
    <source>
        <dbReference type="EMBL" id="OAB76401.1"/>
    </source>
</evidence>
<gene>
    <name evidence="2" type="ORF">PNBC_03020</name>
</gene>
<name>A0A167FC85_9BACL</name>
<dbReference type="OrthoDB" id="3172674at2"/>
<dbReference type="InterPro" id="IPR036249">
    <property type="entry name" value="Thioredoxin-like_sf"/>
</dbReference>
<comment type="caution">
    <text evidence="2">The sequence shown here is derived from an EMBL/GenBank/DDBJ whole genome shotgun (WGS) entry which is preliminary data.</text>
</comment>
<dbReference type="PROSITE" id="PS51186">
    <property type="entry name" value="GNAT"/>
    <property type="match status" value="1"/>
</dbReference>
<dbReference type="InterPro" id="IPR000182">
    <property type="entry name" value="GNAT_dom"/>
</dbReference>
<reference evidence="2 3" key="1">
    <citation type="submission" date="2016-02" db="EMBL/GenBank/DDBJ databases">
        <title>Paenibacillus sp. LPB0068, isolated from Crassostrea gigas.</title>
        <authorList>
            <person name="Shin S.-K."/>
            <person name="Yi H."/>
        </authorList>
    </citation>
    <scope>NUCLEOTIDE SEQUENCE [LARGE SCALE GENOMIC DNA]</scope>
    <source>
        <strain evidence="2 3">LPB0068</strain>
    </source>
</reference>
<dbReference type="GO" id="GO:0016747">
    <property type="term" value="F:acyltransferase activity, transferring groups other than amino-acyl groups"/>
    <property type="evidence" value="ECO:0007669"/>
    <property type="project" value="InterPro"/>
</dbReference>
<accession>A0A167FC85</accession>
<dbReference type="InterPro" id="IPR016181">
    <property type="entry name" value="Acyl_CoA_acyltransferase"/>
</dbReference>
<organism evidence="2 3">
    <name type="scientific">Paenibacillus crassostreae</name>
    <dbReference type="NCBI Taxonomy" id="1763538"/>
    <lineage>
        <taxon>Bacteria</taxon>
        <taxon>Bacillati</taxon>
        <taxon>Bacillota</taxon>
        <taxon>Bacilli</taxon>
        <taxon>Bacillales</taxon>
        <taxon>Paenibacillaceae</taxon>
        <taxon>Paenibacillus</taxon>
    </lineage>
</organism>
<dbReference type="CDD" id="cd04301">
    <property type="entry name" value="NAT_SF"/>
    <property type="match status" value="1"/>
</dbReference>
<dbReference type="Proteomes" id="UP000077134">
    <property type="component" value="Unassembled WGS sequence"/>
</dbReference>
<sequence>MVEVVDITPENIKEKGFFCMRSKPKSQGYQNKLSWLLNRFDEGLKLKIIEVDGQPKGFIEYIPIEYAWRAVQGENYLLIHCLWIVGRGKGNGYGSILLNECIEEARRLNKSGVALVTSSQTWLADKHFFVKHGFKSIDQAPPSFELLVMKFDDQADPKFSHGWDERIQNYRDGITIFRSDQCPYIDDAVKTIIEVASERNIPIRVIEYENSEDARYAPSANGIFNVIYNGKLLTYHPINKRELYKLLDQA</sequence>
<dbReference type="SUPFAM" id="SSF55729">
    <property type="entry name" value="Acyl-CoA N-acyltransferases (Nat)"/>
    <property type="match status" value="1"/>
</dbReference>
<dbReference type="AlphaFoldDB" id="A0A167FC85"/>
<dbReference type="InterPro" id="IPR025685">
    <property type="entry name" value="YoaP-like_dom"/>
</dbReference>
<feature type="domain" description="N-acetyltransferase" evidence="1">
    <location>
        <begin position="2"/>
        <end position="154"/>
    </location>
</feature>
<keyword evidence="3" id="KW-1185">Reference proteome</keyword>
<dbReference type="STRING" id="1763538.LPB68_00515"/>
<dbReference type="SUPFAM" id="SSF52833">
    <property type="entry name" value="Thioredoxin-like"/>
    <property type="match status" value="1"/>
</dbReference>
<proteinExistence type="predicted"/>
<dbReference type="RefSeq" id="WP_068655089.1">
    <property type="nucleotide sequence ID" value="NZ_CP017770.1"/>
</dbReference>
<protein>
    <recommendedName>
        <fullName evidence="1">N-acetyltransferase domain-containing protein</fullName>
    </recommendedName>
</protein>
<dbReference type="Gene3D" id="3.40.630.30">
    <property type="match status" value="1"/>
</dbReference>
<evidence type="ECO:0000313" key="3">
    <source>
        <dbReference type="Proteomes" id="UP000077134"/>
    </source>
</evidence>
<dbReference type="Pfam" id="PF00583">
    <property type="entry name" value="Acetyltransf_1"/>
    <property type="match status" value="1"/>
</dbReference>
<evidence type="ECO:0000259" key="1">
    <source>
        <dbReference type="PROSITE" id="PS51186"/>
    </source>
</evidence>
<dbReference type="KEGG" id="pcx:LPB68_00515"/>
<dbReference type="Pfam" id="PF14268">
    <property type="entry name" value="YoaP"/>
    <property type="match status" value="1"/>
</dbReference>
<dbReference type="EMBL" id="LSFN01000005">
    <property type="protein sequence ID" value="OAB76401.1"/>
    <property type="molecule type" value="Genomic_DNA"/>
</dbReference>